<feature type="compositionally biased region" description="Basic and acidic residues" evidence="4">
    <location>
        <begin position="150"/>
        <end position="170"/>
    </location>
</feature>
<feature type="compositionally biased region" description="Gly residues" evidence="4">
    <location>
        <begin position="789"/>
        <end position="810"/>
    </location>
</feature>
<feature type="region of interest" description="Disordered" evidence="4">
    <location>
        <begin position="766"/>
        <end position="839"/>
    </location>
</feature>
<feature type="compositionally biased region" description="Low complexity" evidence="4">
    <location>
        <begin position="94"/>
        <end position="103"/>
    </location>
</feature>
<evidence type="ECO:0000256" key="1">
    <source>
        <dbReference type="ARBA" id="ARBA00022490"/>
    </source>
</evidence>
<evidence type="ECO:0000259" key="6">
    <source>
        <dbReference type="Pfam" id="PF05470"/>
    </source>
</evidence>
<keyword evidence="8" id="KW-1185">Reference proteome</keyword>
<keyword evidence="1" id="KW-0963">Cytoplasm</keyword>
<feature type="compositionally biased region" description="Acidic residues" evidence="4">
    <location>
        <begin position="127"/>
        <end position="149"/>
    </location>
</feature>
<evidence type="ECO:0000256" key="4">
    <source>
        <dbReference type="SAM" id="MobiDB-lite"/>
    </source>
</evidence>
<proteinExistence type="predicted"/>
<dbReference type="InterPro" id="IPR027516">
    <property type="entry name" value="EIF3C"/>
</dbReference>
<dbReference type="GO" id="GO:0005852">
    <property type="term" value="C:eukaryotic translation initiation factor 3 complex"/>
    <property type="evidence" value="ECO:0007669"/>
    <property type="project" value="InterPro"/>
</dbReference>
<dbReference type="Pfam" id="PF01399">
    <property type="entry name" value="PCI"/>
    <property type="match status" value="1"/>
</dbReference>
<dbReference type="GO" id="GO:0031369">
    <property type="term" value="F:translation initiation factor binding"/>
    <property type="evidence" value="ECO:0007669"/>
    <property type="project" value="InterPro"/>
</dbReference>
<feature type="domain" description="PCI" evidence="5">
    <location>
        <begin position="665"/>
        <end position="735"/>
    </location>
</feature>
<organism evidence="7 8">
    <name type="scientific">Allomyces macrogynus (strain ATCC 38327)</name>
    <name type="common">Allomyces javanicus var. macrogynus</name>
    <dbReference type="NCBI Taxonomy" id="578462"/>
    <lineage>
        <taxon>Eukaryota</taxon>
        <taxon>Fungi</taxon>
        <taxon>Fungi incertae sedis</taxon>
        <taxon>Blastocladiomycota</taxon>
        <taxon>Blastocladiomycetes</taxon>
        <taxon>Blastocladiales</taxon>
        <taxon>Blastocladiaceae</taxon>
        <taxon>Allomyces</taxon>
    </lineage>
</organism>
<gene>
    <name evidence="7" type="ORF">AMAG_07451</name>
</gene>
<feature type="compositionally biased region" description="Low complexity" evidence="4">
    <location>
        <begin position="112"/>
        <end position="126"/>
    </location>
</feature>
<dbReference type="OMA" id="FRCGLIK"/>
<dbReference type="GO" id="GO:0003743">
    <property type="term" value="F:translation initiation factor activity"/>
    <property type="evidence" value="ECO:0007669"/>
    <property type="project" value="UniProtKB-KW"/>
</dbReference>
<dbReference type="OrthoDB" id="29647at2759"/>
<dbReference type="GO" id="GO:0003723">
    <property type="term" value="F:RNA binding"/>
    <property type="evidence" value="ECO:0007669"/>
    <property type="project" value="InterPro"/>
</dbReference>
<dbReference type="VEuPathDB" id="FungiDB:AMAG_07451"/>
<feature type="compositionally biased region" description="Acidic residues" evidence="4">
    <location>
        <begin position="57"/>
        <end position="91"/>
    </location>
</feature>
<feature type="region of interest" description="Disordered" evidence="4">
    <location>
        <begin position="1"/>
        <end position="205"/>
    </location>
</feature>
<name>A0A0L0SIP1_ALLM3</name>
<keyword evidence="3" id="KW-0648">Protein biosynthesis</keyword>
<dbReference type="InterPro" id="IPR008905">
    <property type="entry name" value="EIF3C_N_dom"/>
</dbReference>
<feature type="compositionally biased region" description="Acidic residues" evidence="4">
    <location>
        <begin position="16"/>
        <end position="27"/>
    </location>
</feature>
<evidence type="ECO:0000256" key="3">
    <source>
        <dbReference type="ARBA" id="ARBA00022917"/>
    </source>
</evidence>
<dbReference type="STRING" id="578462.A0A0L0SIP1"/>
<dbReference type="PANTHER" id="PTHR13937">
    <property type="entry name" value="EUKARYOTIC TRANSLATION INITATION FACTOR 3, SUBUNIT 8 EIF3S8 -RELATED"/>
    <property type="match status" value="1"/>
</dbReference>
<reference evidence="7 8" key="1">
    <citation type="submission" date="2009-11" db="EMBL/GenBank/DDBJ databases">
        <title>Annotation of Allomyces macrogynus ATCC 38327.</title>
        <authorList>
            <consortium name="The Broad Institute Genome Sequencing Platform"/>
            <person name="Russ C."/>
            <person name="Cuomo C."/>
            <person name="Burger G."/>
            <person name="Gray M.W."/>
            <person name="Holland P.W.H."/>
            <person name="King N."/>
            <person name="Lang F.B.F."/>
            <person name="Roger A.J."/>
            <person name="Ruiz-Trillo I."/>
            <person name="Young S.K."/>
            <person name="Zeng Q."/>
            <person name="Gargeya S."/>
            <person name="Fitzgerald M."/>
            <person name="Haas B."/>
            <person name="Abouelleil A."/>
            <person name="Alvarado L."/>
            <person name="Arachchi H.M."/>
            <person name="Berlin A."/>
            <person name="Chapman S.B."/>
            <person name="Gearin G."/>
            <person name="Goldberg J."/>
            <person name="Griggs A."/>
            <person name="Gujja S."/>
            <person name="Hansen M."/>
            <person name="Heiman D."/>
            <person name="Howarth C."/>
            <person name="Larimer J."/>
            <person name="Lui A."/>
            <person name="MacDonald P.J.P."/>
            <person name="McCowen C."/>
            <person name="Montmayeur A."/>
            <person name="Murphy C."/>
            <person name="Neiman D."/>
            <person name="Pearson M."/>
            <person name="Priest M."/>
            <person name="Roberts A."/>
            <person name="Saif S."/>
            <person name="Shea T."/>
            <person name="Sisk P."/>
            <person name="Stolte C."/>
            <person name="Sykes S."/>
            <person name="Wortman J."/>
            <person name="Nusbaum C."/>
            <person name="Birren B."/>
        </authorList>
    </citation>
    <scope>NUCLEOTIDE SEQUENCE [LARGE SCALE GENOMIC DNA]</scope>
    <source>
        <strain evidence="7 8">ATCC 38327</strain>
    </source>
</reference>
<dbReference type="Pfam" id="PF05470">
    <property type="entry name" value="eIF-3c_N"/>
    <property type="match status" value="1"/>
</dbReference>
<dbReference type="AlphaFoldDB" id="A0A0L0SIP1"/>
<feature type="domain" description="Eukaryotic translation initiation factor 3 subunit C N-terminal" evidence="6">
    <location>
        <begin position="66"/>
        <end position="596"/>
    </location>
</feature>
<sequence length="839" mass="91109">MSSRKNTARVRPAASDSDDSDSSDDDQQQGGGFFASRPATAKITKSKWLAFRGGDETTSDEDSDTSTDEDTSEDESEEESSEDESSDESDAEAAKPAAAAPTKPAHRFMKDPAVAAGKKPAAASSSSDEDSSDMFPSDSDESSSDESSEDERPKDLNQRRARWLKDDVVVKKPLTPKPAPAAAAAQPAAGAKRALETPTPDAGAEDEGFVKVGAKDEKKQQDAVTALLGGDVAPANVLEKLSDVIIARGKKGTSRETIVLALDRLFEVAPLPFQQAKILLSLVSCHFDYPSSAQNHLPVHQWKQAMAAITQLLDLLDAHPTVILREDVDEEDDETVAAAIKEQGDTAAPLRVRGNLAAQVDRLYEEYFKILQAMDMQTPEFAERLRDDVVAYVVLLRTESYVLRIDDAAALQRVRLRRVELVHARPDAVQAKVDQYVRARHANVADLTLATVPDLCAYLYQHASDRTRTRAVLCHVYHHALHCRYYQARDMVLMSGLQESIRMADVPTQALYNRALVQMGLSAFRLGLLKEAHTALHEILTTGYARELLAGISAQGAAATTATGPGLAVNMELVEAAYQTASMLLEVPYMAANPHDQGRRRVLSKTFRRMLEANERNLFQGPPENTRDHIMAAARAMFTGEWQQAYSYLTAVRVWSYLPDAQGVKAMLRTKVQEAALATWVHQTATQATSLSVAHLAATFELSEARVTALVTQMIAGGDLAGAKLDGVHGIVLVTPPLTKVQWLSHALTDKLLHMADNQDKILDARAQQHQKKQHGDDRGGRGGEGRRGGYQGGRGGRGGRGGNRGGNRSGGSNRTYEKKNYNDNNSNRSAAAAAGGDN</sequence>
<feature type="compositionally biased region" description="Low complexity" evidence="4">
    <location>
        <begin position="180"/>
        <end position="192"/>
    </location>
</feature>
<feature type="compositionally biased region" description="Low complexity" evidence="4">
    <location>
        <begin position="823"/>
        <end position="839"/>
    </location>
</feature>
<dbReference type="InterPro" id="IPR000717">
    <property type="entry name" value="PCI_dom"/>
</dbReference>
<evidence type="ECO:0000256" key="2">
    <source>
        <dbReference type="ARBA" id="ARBA00022540"/>
    </source>
</evidence>
<dbReference type="eggNOG" id="KOG1076">
    <property type="taxonomic scope" value="Eukaryota"/>
</dbReference>
<dbReference type="PANTHER" id="PTHR13937:SF0">
    <property type="entry name" value="EUKARYOTIC TRANSLATION INITIATION FACTOR 3 SUBUNIT C-RELATED"/>
    <property type="match status" value="1"/>
</dbReference>
<feature type="compositionally biased region" description="Basic and acidic residues" evidence="4">
    <location>
        <begin position="774"/>
        <end position="788"/>
    </location>
</feature>
<dbReference type="Proteomes" id="UP000054350">
    <property type="component" value="Unassembled WGS sequence"/>
</dbReference>
<protein>
    <recommendedName>
        <fullName evidence="9">EIF3c</fullName>
    </recommendedName>
</protein>
<evidence type="ECO:0000259" key="5">
    <source>
        <dbReference type="Pfam" id="PF01399"/>
    </source>
</evidence>
<evidence type="ECO:0000313" key="7">
    <source>
        <dbReference type="EMBL" id="KNE62210.1"/>
    </source>
</evidence>
<evidence type="ECO:0000313" key="8">
    <source>
        <dbReference type="Proteomes" id="UP000054350"/>
    </source>
</evidence>
<dbReference type="EMBL" id="GG745339">
    <property type="protein sequence ID" value="KNE62210.1"/>
    <property type="molecule type" value="Genomic_DNA"/>
</dbReference>
<accession>A0A0L0SIP1</accession>
<reference evidence="8" key="2">
    <citation type="submission" date="2009-11" db="EMBL/GenBank/DDBJ databases">
        <title>The Genome Sequence of Allomyces macrogynus strain ATCC 38327.</title>
        <authorList>
            <consortium name="The Broad Institute Genome Sequencing Platform"/>
            <person name="Russ C."/>
            <person name="Cuomo C."/>
            <person name="Shea T."/>
            <person name="Young S.K."/>
            <person name="Zeng Q."/>
            <person name="Koehrsen M."/>
            <person name="Haas B."/>
            <person name="Borodovsky M."/>
            <person name="Guigo R."/>
            <person name="Alvarado L."/>
            <person name="Berlin A."/>
            <person name="Borenstein D."/>
            <person name="Chen Z."/>
            <person name="Engels R."/>
            <person name="Freedman E."/>
            <person name="Gellesch M."/>
            <person name="Goldberg J."/>
            <person name="Griggs A."/>
            <person name="Gujja S."/>
            <person name="Heiman D."/>
            <person name="Hepburn T."/>
            <person name="Howarth C."/>
            <person name="Jen D."/>
            <person name="Larson L."/>
            <person name="Lewis B."/>
            <person name="Mehta T."/>
            <person name="Park D."/>
            <person name="Pearson M."/>
            <person name="Roberts A."/>
            <person name="Saif S."/>
            <person name="Shenoy N."/>
            <person name="Sisk P."/>
            <person name="Stolte C."/>
            <person name="Sykes S."/>
            <person name="Walk T."/>
            <person name="White J."/>
            <person name="Yandava C."/>
            <person name="Burger G."/>
            <person name="Gray M.W."/>
            <person name="Holland P.W.H."/>
            <person name="King N."/>
            <person name="Lang F.B.F."/>
            <person name="Roger A.J."/>
            <person name="Ruiz-Trillo I."/>
            <person name="Lander E."/>
            <person name="Nusbaum C."/>
        </authorList>
    </citation>
    <scope>NUCLEOTIDE SEQUENCE [LARGE SCALE GENOMIC DNA]</scope>
    <source>
        <strain evidence="8">ATCC 38327</strain>
    </source>
</reference>
<keyword evidence="2" id="KW-0396">Initiation factor</keyword>
<evidence type="ECO:0008006" key="9">
    <source>
        <dbReference type="Google" id="ProtNLM"/>
    </source>
</evidence>